<dbReference type="Ensembl" id="ENSSOCT00000018898.1">
    <property type="protein sequence ID" value="ENSSOCP00000018427.1"/>
    <property type="gene ID" value="ENSSOCG00000013821.1"/>
</dbReference>
<reference evidence="2" key="1">
    <citation type="submission" date="2025-08" db="UniProtKB">
        <authorList>
            <consortium name="Ensembl"/>
        </authorList>
    </citation>
    <scope>IDENTIFICATION</scope>
</reference>
<feature type="region of interest" description="Disordered" evidence="1">
    <location>
        <begin position="223"/>
        <end position="248"/>
    </location>
</feature>
<organism evidence="2 3">
    <name type="scientific">Strix occidentalis caurina</name>
    <name type="common">northern spotted owl</name>
    <dbReference type="NCBI Taxonomy" id="311401"/>
    <lineage>
        <taxon>Eukaryota</taxon>
        <taxon>Metazoa</taxon>
        <taxon>Chordata</taxon>
        <taxon>Craniata</taxon>
        <taxon>Vertebrata</taxon>
        <taxon>Euteleostomi</taxon>
        <taxon>Archelosauria</taxon>
        <taxon>Archosauria</taxon>
        <taxon>Dinosauria</taxon>
        <taxon>Saurischia</taxon>
        <taxon>Theropoda</taxon>
        <taxon>Coelurosauria</taxon>
        <taxon>Aves</taxon>
        <taxon>Neognathae</taxon>
        <taxon>Neoaves</taxon>
        <taxon>Telluraves</taxon>
        <taxon>Strigiformes</taxon>
        <taxon>Strigidae</taxon>
        <taxon>Strix</taxon>
    </lineage>
</organism>
<proteinExistence type="predicted"/>
<accession>A0A8D0FPL2</accession>
<protein>
    <submittedName>
        <fullName evidence="2">Uncharacterized protein</fullName>
    </submittedName>
</protein>
<dbReference type="AlphaFoldDB" id="A0A8D0FPL2"/>
<evidence type="ECO:0000256" key="1">
    <source>
        <dbReference type="SAM" id="MobiDB-lite"/>
    </source>
</evidence>
<reference evidence="2" key="2">
    <citation type="submission" date="2025-09" db="UniProtKB">
        <authorList>
            <consortium name="Ensembl"/>
        </authorList>
    </citation>
    <scope>IDENTIFICATION</scope>
</reference>
<feature type="compositionally biased region" description="Pro residues" evidence="1">
    <location>
        <begin position="238"/>
        <end position="248"/>
    </location>
</feature>
<feature type="compositionally biased region" description="Low complexity" evidence="1">
    <location>
        <begin position="61"/>
        <end position="78"/>
    </location>
</feature>
<name>A0A8D0FPL2_STROC</name>
<dbReference type="Proteomes" id="UP000694551">
    <property type="component" value="Unplaced"/>
</dbReference>
<feature type="compositionally biased region" description="Pro residues" evidence="1">
    <location>
        <begin position="43"/>
        <end position="57"/>
    </location>
</feature>
<keyword evidence="3" id="KW-1185">Reference proteome</keyword>
<sequence>MTKQHHPLSRLAATQPKIPPSRALLPTPLATSPAPRTDNIHPPGLPLTPGPAAPPPRALISSRPPSCPCSPWRPARPASPWRCGWPRCWGPRPAGSPARSAGTRGPASRRSRLPPAGREEEEAGRGWGSPSSSRRERGPLPAGPNPTLAAICSSSVMLLRSGSPGMSCLSLPASFPAQSLPSPPAAAIPASAAEAAAALLASSSCRCLCSSMETRRPAPGLCWGPRQTRSRWRRGPTWPLPPRPGSGS</sequence>
<feature type="region of interest" description="Disordered" evidence="1">
    <location>
        <begin position="93"/>
        <end position="146"/>
    </location>
</feature>
<evidence type="ECO:0000313" key="2">
    <source>
        <dbReference type="Ensembl" id="ENSSOCP00000018427.1"/>
    </source>
</evidence>
<feature type="compositionally biased region" description="Low complexity" evidence="1">
    <location>
        <begin position="22"/>
        <end position="37"/>
    </location>
</feature>
<feature type="region of interest" description="Disordered" evidence="1">
    <location>
        <begin position="1"/>
        <end position="78"/>
    </location>
</feature>
<evidence type="ECO:0000313" key="3">
    <source>
        <dbReference type="Proteomes" id="UP000694551"/>
    </source>
</evidence>